<dbReference type="InterPro" id="IPR038690">
    <property type="entry name" value="NusG_2_sf"/>
</dbReference>
<dbReference type="EMBL" id="JAFNJU010000008">
    <property type="protein sequence ID" value="MBO1265503.1"/>
    <property type="molecule type" value="Genomic_DNA"/>
</dbReference>
<gene>
    <name evidence="2" type="ORF">J3A84_10710</name>
</gene>
<keyword evidence="1" id="KW-0812">Transmembrane</keyword>
<sequence length="144" mass="16294">MMRKLHGSGKALQAKKWDVIILFSLILISFVPALLFHFNTSTGGGEKRIIVEKDGREIFSHSLEEKGQKYVAFPFEHNGKTFEGNLEIKDGSVMLHRLPEEIVPLSIHEDMGWISKSYEIIVALPIKLVIKIADDVYNEIDVST</sequence>
<accession>A0A939HBQ0</accession>
<comment type="caution">
    <text evidence="2">The sequence shown here is derived from an EMBL/GenBank/DDBJ whole genome shotgun (WGS) entry which is preliminary data.</text>
</comment>
<dbReference type="AlphaFoldDB" id="A0A939HBQ0"/>
<keyword evidence="3" id="KW-1185">Reference proteome</keyword>
<evidence type="ECO:0000256" key="1">
    <source>
        <dbReference type="SAM" id="Phobius"/>
    </source>
</evidence>
<keyword evidence="1" id="KW-0472">Membrane</keyword>
<name>A0A939HBQ0_9CLOT</name>
<feature type="transmembrane region" description="Helical" evidence="1">
    <location>
        <begin position="20"/>
        <end position="38"/>
    </location>
</feature>
<dbReference type="Pfam" id="PF07009">
    <property type="entry name" value="NusG_II"/>
    <property type="match status" value="1"/>
</dbReference>
<dbReference type="RefSeq" id="WP_207600030.1">
    <property type="nucleotide sequence ID" value="NZ_JAFNJU010000008.1"/>
</dbReference>
<protein>
    <submittedName>
        <fullName evidence="2">NusG domain II-containing protein</fullName>
    </submittedName>
</protein>
<proteinExistence type="predicted"/>
<evidence type="ECO:0000313" key="3">
    <source>
        <dbReference type="Proteomes" id="UP000664218"/>
    </source>
</evidence>
<dbReference type="Gene3D" id="2.60.320.10">
    <property type="entry name" value="N-utilization substance G protein NusG, insert domain"/>
    <property type="match status" value="1"/>
</dbReference>
<dbReference type="Proteomes" id="UP000664218">
    <property type="component" value="Unassembled WGS sequence"/>
</dbReference>
<reference evidence="2" key="1">
    <citation type="submission" date="2021-03" db="EMBL/GenBank/DDBJ databases">
        <title>Proteiniclasticum marinus sp. nov., isolated from tidal flat sediment.</title>
        <authorList>
            <person name="Namirimu T."/>
            <person name="Yang J.-A."/>
            <person name="Yang S.-H."/>
            <person name="Kim Y.-J."/>
            <person name="Kwon K.K."/>
        </authorList>
    </citation>
    <scope>NUCLEOTIDE SEQUENCE</scope>
    <source>
        <strain evidence="2">SCR006</strain>
    </source>
</reference>
<organism evidence="2 3">
    <name type="scientific">Proteiniclasticum aestuarii</name>
    <dbReference type="NCBI Taxonomy" id="2817862"/>
    <lineage>
        <taxon>Bacteria</taxon>
        <taxon>Bacillati</taxon>
        <taxon>Bacillota</taxon>
        <taxon>Clostridia</taxon>
        <taxon>Eubacteriales</taxon>
        <taxon>Clostridiaceae</taxon>
        <taxon>Proteiniclasticum</taxon>
    </lineage>
</organism>
<keyword evidence="1" id="KW-1133">Transmembrane helix</keyword>
<evidence type="ECO:0000313" key="2">
    <source>
        <dbReference type="EMBL" id="MBO1265503.1"/>
    </source>
</evidence>